<proteinExistence type="predicted"/>
<dbReference type="EMBL" id="WDIP01000010">
    <property type="protein sequence ID" value="KAB5883439.1"/>
    <property type="molecule type" value="Genomic_DNA"/>
</dbReference>
<sequence length="241" mass="27034">MSKTGMDGRREPPRTAVIILTLLPSAALALGYVWIATPLPRWLASLPWRAMLHAALPPLAVGALCVPALLFMHAAYDALARWRLDAGEAFRAWLAGMAGAALHAVFLLLAVGSIARCQWFEVGVETLVLAALLLHAWAVRALLDECDCKPYWQRRLLFPRHERLRERLARSISDMGDRRKDTNQVFWFNCGGVRLPCPLDAYPGWLERSKVDLTAYAAYHPTLKEDLEASEKRIRRSHGTD</sequence>
<name>A0A6A2RBE4_BIFAD</name>
<dbReference type="AlphaFoldDB" id="A0A6A2RBE4"/>
<gene>
    <name evidence="1" type="ORF">GA629_08745</name>
</gene>
<evidence type="ECO:0000313" key="2">
    <source>
        <dbReference type="Proteomes" id="UP000470200"/>
    </source>
</evidence>
<protein>
    <submittedName>
        <fullName evidence="1">Uncharacterized protein</fullName>
    </submittedName>
</protein>
<accession>A0A6A2RBE4</accession>
<dbReference type="Proteomes" id="UP000470200">
    <property type="component" value="Unassembled WGS sequence"/>
</dbReference>
<organism evidence="1 2">
    <name type="scientific">Bifidobacterium adolescentis</name>
    <dbReference type="NCBI Taxonomy" id="1680"/>
    <lineage>
        <taxon>Bacteria</taxon>
        <taxon>Bacillati</taxon>
        <taxon>Actinomycetota</taxon>
        <taxon>Actinomycetes</taxon>
        <taxon>Bifidobacteriales</taxon>
        <taxon>Bifidobacteriaceae</taxon>
        <taxon>Bifidobacterium</taxon>
    </lineage>
</organism>
<dbReference type="RefSeq" id="WP_151907991.1">
    <property type="nucleotide sequence ID" value="NZ_JAQDFC010000012.1"/>
</dbReference>
<evidence type="ECO:0000313" key="1">
    <source>
        <dbReference type="EMBL" id="KAB5883439.1"/>
    </source>
</evidence>
<reference evidence="1 2" key="1">
    <citation type="journal article" date="2019" name="Nat. Med.">
        <title>A library of human gut bacterial isolates paired with longitudinal multiomics data enables mechanistic microbiome research.</title>
        <authorList>
            <person name="Poyet M."/>
            <person name="Groussin M."/>
            <person name="Gibbons S.M."/>
            <person name="Avila-Pacheco J."/>
            <person name="Jiang X."/>
            <person name="Kearney S.M."/>
            <person name="Perrotta A.R."/>
            <person name="Berdy B."/>
            <person name="Zhao S."/>
            <person name="Lieberman T.D."/>
            <person name="Swanson P.K."/>
            <person name="Smith M."/>
            <person name="Roesemann S."/>
            <person name="Alexander J.E."/>
            <person name="Rich S.A."/>
            <person name="Livny J."/>
            <person name="Vlamakis H."/>
            <person name="Clish C."/>
            <person name="Bullock K."/>
            <person name="Deik A."/>
            <person name="Scott J."/>
            <person name="Pierce K.A."/>
            <person name="Xavier R.J."/>
            <person name="Alm E.J."/>
        </authorList>
    </citation>
    <scope>NUCLEOTIDE SEQUENCE [LARGE SCALE GENOMIC DNA]</scope>
    <source>
        <strain evidence="1 2">BIOML-A105</strain>
    </source>
</reference>
<comment type="caution">
    <text evidence="1">The sequence shown here is derived from an EMBL/GenBank/DDBJ whole genome shotgun (WGS) entry which is preliminary data.</text>
</comment>